<organism evidence="1 2">
    <name type="scientific">Wenzhouxiangella marina</name>
    <dbReference type="NCBI Taxonomy" id="1579979"/>
    <lineage>
        <taxon>Bacteria</taxon>
        <taxon>Pseudomonadati</taxon>
        <taxon>Pseudomonadota</taxon>
        <taxon>Gammaproteobacteria</taxon>
        <taxon>Chromatiales</taxon>
        <taxon>Wenzhouxiangellaceae</taxon>
        <taxon>Wenzhouxiangella</taxon>
    </lineage>
</organism>
<dbReference type="AlphaFoldDB" id="A0A0K0XY28"/>
<dbReference type="Proteomes" id="UP000066624">
    <property type="component" value="Chromosome"/>
</dbReference>
<reference evidence="1 2" key="1">
    <citation type="submission" date="2015-07" db="EMBL/GenBank/DDBJ databases">
        <authorList>
            <person name="Noorani M."/>
        </authorList>
    </citation>
    <scope>NUCLEOTIDE SEQUENCE [LARGE SCALE GENOMIC DNA]</scope>
    <source>
        <strain evidence="1 2">KCTC 42284</strain>
    </source>
</reference>
<proteinExistence type="predicted"/>
<dbReference type="RefSeq" id="WP_049726075.1">
    <property type="nucleotide sequence ID" value="NZ_CP012154.1"/>
</dbReference>
<sequence length="91" mass="9830">MAENIGSREFRNRIVGKTIVGVVARPGRNGQPPVVLMLQFDDGEVVEFVSPRSDRLLKRSLSEQMPEAGTDPATFELAQLSLGDGGFSGLN</sequence>
<evidence type="ECO:0000313" key="1">
    <source>
        <dbReference type="EMBL" id="AKS42521.1"/>
    </source>
</evidence>
<protein>
    <submittedName>
        <fullName evidence="1">Uncharacterized protein</fullName>
    </submittedName>
</protein>
<evidence type="ECO:0000313" key="2">
    <source>
        <dbReference type="Proteomes" id="UP000066624"/>
    </source>
</evidence>
<dbReference type="EMBL" id="CP012154">
    <property type="protein sequence ID" value="AKS42521.1"/>
    <property type="molecule type" value="Genomic_DNA"/>
</dbReference>
<gene>
    <name evidence="1" type="ORF">WM2015_2158</name>
</gene>
<accession>A0A0K0XY28</accession>
<dbReference type="KEGG" id="wma:WM2015_2158"/>
<keyword evidence="2" id="KW-1185">Reference proteome</keyword>
<dbReference type="OrthoDB" id="5801784at2"/>
<name>A0A0K0XY28_9GAMM</name>